<feature type="domain" description="OmpR/PhoB-type" evidence="9">
    <location>
        <begin position="121"/>
        <end position="223"/>
    </location>
</feature>
<keyword evidence="5" id="KW-0804">Transcription</keyword>
<dbReference type="GO" id="GO:0000156">
    <property type="term" value="F:phosphorelay response regulator activity"/>
    <property type="evidence" value="ECO:0007669"/>
    <property type="project" value="TreeGrafter"/>
</dbReference>
<keyword evidence="4 7" id="KW-0238">DNA-binding</keyword>
<feature type="domain" description="Response regulatory" evidence="8">
    <location>
        <begin position="6"/>
        <end position="120"/>
    </location>
</feature>
<dbReference type="PANTHER" id="PTHR48111">
    <property type="entry name" value="REGULATOR OF RPOS"/>
    <property type="match status" value="1"/>
</dbReference>
<evidence type="ECO:0000313" key="11">
    <source>
        <dbReference type="Proteomes" id="UP000215188"/>
    </source>
</evidence>
<dbReference type="InterPro" id="IPR039420">
    <property type="entry name" value="WalR-like"/>
</dbReference>
<feature type="DNA-binding region" description="OmpR/PhoB-type" evidence="7">
    <location>
        <begin position="121"/>
        <end position="223"/>
    </location>
</feature>
<comment type="caution">
    <text evidence="10">The sequence shown here is derived from an EMBL/GenBank/DDBJ whole genome shotgun (WGS) entry which is preliminary data.</text>
</comment>
<dbReference type="Pfam" id="PF00072">
    <property type="entry name" value="Response_reg"/>
    <property type="match status" value="1"/>
</dbReference>
<evidence type="ECO:0000256" key="6">
    <source>
        <dbReference type="PROSITE-ProRule" id="PRU00169"/>
    </source>
</evidence>
<dbReference type="InterPro" id="IPR011006">
    <property type="entry name" value="CheY-like_superfamily"/>
</dbReference>
<accession>A0A229FRX2</accession>
<keyword evidence="11" id="KW-1185">Reference proteome</keyword>
<dbReference type="OrthoDB" id="8812574at2"/>
<evidence type="ECO:0000256" key="3">
    <source>
        <dbReference type="ARBA" id="ARBA00023015"/>
    </source>
</evidence>
<evidence type="ECO:0000313" key="10">
    <source>
        <dbReference type="EMBL" id="OXL14623.1"/>
    </source>
</evidence>
<gene>
    <name evidence="10" type="ORF">AOC33_08970</name>
</gene>
<dbReference type="GO" id="GO:0032993">
    <property type="term" value="C:protein-DNA complex"/>
    <property type="evidence" value="ECO:0007669"/>
    <property type="project" value="TreeGrafter"/>
</dbReference>
<dbReference type="Gene3D" id="3.40.50.2300">
    <property type="match status" value="1"/>
</dbReference>
<dbReference type="RefSeq" id="WP_089516666.1">
    <property type="nucleotide sequence ID" value="NZ_NJGG01000003.1"/>
</dbReference>
<keyword evidence="1 6" id="KW-0597">Phosphoprotein</keyword>
<evidence type="ECO:0000256" key="4">
    <source>
        <dbReference type="ARBA" id="ARBA00023125"/>
    </source>
</evidence>
<dbReference type="Pfam" id="PF00486">
    <property type="entry name" value="Trans_reg_C"/>
    <property type="match status" value="1"/>
</dbReference>
<evidence type="ECO:0000256" key="1">
    <source>
        <dbReference type="ARBA" id="ARBA00022553"/>
    </source>
</evidence>
<name>A0A229FRX2_9BURK</name>
<protein>
    <submittedName>
        <fullName evidence="10">Transcriptional regulator</fullName>
    </submittedName>
</protein>
<dbReference type="SMART" id="SM00448">
    <property type="entry name" value="REC"/>
    <property type="match status" value="1"/>
</dbReference>
<evidence type="ECO:0000256" key="7">
    <source>
        <dbReference type="PROSITE-ProRule" id="PRU01091"/>
    </source>
</evidence>
<feature type="modified residue" description="4-aspartylphosphate" evidence="6">
    <location>
        <position position="55"/>
    </location>
</feature>
<dbReference type="EMBL" id="NJGG01000003">
    <property type="protein sequence ID" value="OXL14623.1"/>
    <property type="molecule type" value="Genomic_DNA"/>
</dbReference>
<dbReference type="InterPro" id="IPR001789">
    <property type="entry name" value="Sig_transdc_resp-reg_receiver"/>
</dbReference>
<keyword evidence="2" id="KW-0902">Two-component regulatory system</keyword>
<dbReference type="SMART" id="SM00862">
    <property type="entry name" value="Trans_reg_C"/>
    <property type="match status" value="1"/>
</dbReference>
<evidence type="ECO:0000256" key="5">
    <source>
        <dbReference type="ARBA" id="ARBA00023163"/>
    </source>
</evidence>
<sequence length="228" mass="25230">MPSKINIAVVEDHDVLREMLLDALLEKGYLAQGFRDAYELDAASPKTIFELLILDLNLPGEDGLSIAKRIKESYPDTFIIMITARSSELDKIQGYEAGADIYLPKPIAITEFQAAVSSLSKRILRYKDLGGNLILNEKNVTLKGTQTVSLSKIDLDILLALLQADQQRLDFESLLQQVSSNTSNTPKATLEVQIVRLRKKMAEAGAEGVTIKALYKYGYQLVQGIDLA</sequence>
<dbReference type="SUPFAM" id="SSF46894">
    <property type="entry name" value="C-terminal effector domain of the bipartite response regulators"/>
    <property type="match status" value="1"/>
</dbReference>
<dbReference type="Proteomes" id="UP000215188">
    <property type="component" value="Unassembled WGS sequence"/>
</dbReference>
<dbReference type="GO" id="GO:0005829">
    <property type="term" value="C:cytosol"/>
    <property type="evidence" value="ECO:0007669"/>
    <property type="project" value="TreeGrafter"/>
</dbReference>
<evidence type="ECO:0000259" key="8">
    <source>
        <dbReference type="PROSITE" id="PS50110"/>
    </source>
</evidence>
<dbReference type="SUPFAM" id="SSF52172">
    <property type="entry name" value="CheY-like"/>
    <property type="match status" value="1"/>
</dbReference>
<keyword evidence="3" id="KW-0805">Transcription regulation</keyword>
<dbReference type="PANTHER" id="PTHR48111:SF1">
    <property type="entry name" value="TWO-COMPONENT RESPONSE REGULATOR ORR33"/>
    <property type="match status" value="1"/>
</dbReference>
<dbReference type="AlphaFoldDB" id="A0A229FRX2"/>
<dbReference type="InterPro" id="IPR016032">
    <property type="entry name" value="Sig_transdc_resp-reg_C-effctor"/>
</dbReference>
<organism evidence="10 11">
    <name type="scientific">Polynucleobacter cosmopolitanus</name>
    <dbReference type="NCBI Taxonomy" id="351345"/>
    <lineage>
        <taxon>Bacteria</taxon>
        <taxon>Pseudomonadati</taxon>
        <taxon>Pseudomonadota</taxon>
        <taxon>Betaproteobacteria</taxon>
        <taxon>Burkholderiales</taxon>
        <taxon>Burkholderiaceae</taxon>
        <taxon>Polynucleobacter</taxon>
    </lineage>
</organism>
<evidence type="ECO:0000256" key="2">
    <source>
        <dbReference type="ARBA" id="ARBA00023012"/>
    </source>
</evidence>
<dbReference type="Gene3D" id="1.10.10.10">
    <property type="entry name" value="Winged helix-like DNA-binding domain superfamily/Winged helix DNA-binding domain"/>
    <property type="match status" value="1"/>
</dbReference>
<dbReference type="GO" id="GO:0006355">
    <property type="term" value="P:regulation of DNA-templated transcription"/>
    <property type="evidence" value="ECO:0007669"/>
    <property type="project" value="InterPro"/>
</dbReference>
<dbReference type="PROSITE" id="PS50110">
    <property type="entry name" value="RESPONSE_REGULATORY"/>
    <property type="match status" value="1"/>
</dbReference>
<proteinExistence type="predicted"/>
<reference evidence="10 11" key="1">
    <citation type="submission" date="2017-06" db="EMBL/GenBank/DDBJ databases">
        <title>Reclassification of a Polynucleobacter cosmopolitanus strain isolated from tropical Lake Victoria as Polynucleobacter victoriensis comb. nov.</title>
        <authorList>
            <person name="Hahn M.W."/>
        </authorList>
    </citation>
    <scope>NUCLEOTIDE SEQUENCE [LARGE SCALE GENOMIC DNA]</scope>
    <source>
        <strain evidence="10 11">MWH-MoIso2</strain>
    </source>
</reference>
<dbReference type="CDD" id="cd17574">
    <property type="entry name" value="REC_OmpR"/>
    <property type="match status" value="1"/>
</dbReference>
<dbReference type="GO" id="GO:0000976">
    <property type="term" value="F:transcription cis-regulatory region binding"/>
    <property type="evidence" value="ECO:0007669"/>
    <property type="project" value="TreeGrafter"/>
</dbReference>
<evidence type="ECO:0000259" key="9">
    <source>
        <dbReference type="PROSITE" id="PS51755"/>
    </source>
</evidence>
<dbReference type="InterPro" id="IPR036388">
    <property type="entry name" value="WH-like_DNA-bd_sf"/>
</dbReference>
<dbReference type="InterPro" id="IPR001867">
    <property type="entry name" value="OmpR/PhoB-type_DNA-bd"/>
</dbReference>
<dbReference type="PROSITE" id="PS51755">
    <property type="entry name" value="OMPR_PHOB"/>
    <property type="match status" value="1"/>
</dbReference>